<organism evidence="1 2">
    <name type="scientific">Beggiatoa alba B18LD</name>
    <dbReference type="NCBI Taxonomy" id="395493"/>
    <lineage>
        <taxon>Bacteria</taxon>
        <taxon>Pseudomonadati</taxon>
        <taxon>Pseudomonadota</taxon>
        <taxon>Gammaproteobacteria</taxon>
        <taxon>Thiotrichales</taxon>
        <taxon>Thiotrichaceae</taxon>
        <taxon>Beggiatoa</taxon>
    </lineage>
</organism>
<reference evidence="1 2" key="1">
    <citation type="submission" date="2011-11" db="EMBL/GenBank/DDBJ databases">
        <title>Improved High-Quality Draft sequence of Beggiatoa alba B18lD.</title>
        <authorList>
            <consortium name="US DOE Joint Genome Institute"/>
            <person name="Lucas S."/>
            <person name="Han J."/>
            <person name="Lapidus A."/>
            <person name="Cheng J.-F."/>
            <person name="Goodwin L."/>
            <person name="Pitluck S."/>
            <person name="Peters L."/>
            <person name="Mikhailova N."/>
            <person name="Held B."/>
            <person name="Detter J.C."/>
            <person name="Han C."/>
            <person name="Tapia R."/>
            <person name="Land M."/>
            <person name="Hauser L."/>
            <person name="Kyrpides N."/>
            <person name="Ivanova N."/>
            <person name="Pagani I."/>
            <person name="Samuel K."/>
            <person name="Teske A."/>
            <person name="Mueller J."/>
            <person name="Woyke T."/>
        </authorList>
    </citation>
    <scope>NUCLEOTIDE SEQUENCE [LARGE SCALE GENOMIC DNA]</scope>
    <source>
        <strain evidence="1 2">B18LD</strain>
    </source>
</reference>
<dbReference type="STRING" id="395493.BegalDRAFT_1397"/>
<dbReference type="EMBL" id="JH600070">
    <property type="protein sequence ID" value="EIJ42291.1"/>
    <property type="molecule type" value="Genomic_DNA"/>
</dbReference>
<dbReference type="AlphaFoldDB" id="I3CF98"/>
<dbReference type="InterPro" id="IPR027417">
    <property type="entry name" value="P-loop_NTPase"/>
</dbReference>
<proteinExistence type="predicted"/>
<sequence>MKLTYPVSTIDDMYHACDPDTPLASAKDSRYQDLSRVRGQRKSWISNIAKNIERNQNVDKYFSMLFSGHRGSGKTTELHQLKAELEAQKFFVVYIDIEDILEMNDIEYQDVLLAIAESLYTKLEEKGWELDKALLENLHTWFAKKIIETDRKIELSAELTTEASAGIKSLFGGLMAKLKNDLKNSSTRREFIRKEIGNDLTVFKAHLNNLITATRQRIQKQGYKSLVIIVDGLEKMLFAQKQEYSNHYELFMLHAEQLKWVNSHIIYTVPITLASQTNLKNEFSDMLVMPMVKVENSDGKETLRDLIKKRVNIETLFEDTKYVDELIKLSGGAIRDLMILLRSVTETDAEKVTHEDIEYAKSALIKFYSRQLITLTDDDKLVLQAVYYKKPNKSMESYARLTNNRVILEYENGELWQALHPAVLELDSIKALLSVTPST</sequence>
<dbReference type="RefSeq" id="WP_002685099.1">
    <property type="nucleotide sequence ID" value="NZ_JH600070.1"/>
</dbReference>
<name>I3CF98_9GAMM</name>
<dbReference type="Gene3D" id="3.40.50.300">
    <property type="entry name" value="P-loop containing nucleotide triphosphate hydrolases"/>
    <property type="match status" value="1"/>
</dbReference>
<dbReference type="OrthoDB" id="9795573at2"/>
<dbReference type="Proteomes" id="UP000005744">
    <property type="component" value="Unassembled WGS sequence"/>
</dbReference>
<protein>
    <submittedName>
        <fullName evidence="1">Uncharacterized protein</fullName>
    </submittedName>
</protein>
<accession>I3CF98</accession>
<keyword evidence="2" id="KW-1185">Reference proteome</keyword>
<gene>
    <name evidence="1" type="ORF">BegalDRAFT_1397</name>
</gene>
<evidence type="ECO:0000313" key="2">
    <source>
        <dbReference type="Proteomes" id="UP000005744"/>
    </source>
</evidence>
<evidence type="ECO:0000313" key="1">
    <source>
        <dbReference type="EMBL" id="EIJ42291.1"/>
    </source>
</evidence>
<dbReference type="SUPFAM" id="SSF52540">
    <property type="entry name" value="P-loop containing nucleoside triphosphate hydrolases"/>
    <property type="match status" value="1"/>
</dbReference>
<dbReference type="eggNOG" id="COG1373">
    <property type="taxonomic scope" value="Bacteria"/>
</dbReference>
<dbReference type="HOGENOM" id="CLU_041246_1_0_6"/>